<dbReference type="PROSITE" id="PS51786">
    <property type="entry name" value="LON_PROTEOLYTIC"/>
    <property type="match status" value="1"/>
</dbReference>
<feature type="active site" evidence="1">
    <location>
        <position position="310"/>
    </location>
</feature>
<evidence type="ECO:0000313" key="6">
    <source>
        <dbReference type="Proteomes" id="UP000307943"/>
    </source>
</evidence>
<dbReference type="Proteomes" id="UP000307943">
    <property type="component" value="Unassembled WGS sequence"/>
</dbReference>
<dbReference type="GO" id="GO:0005524">
    <property type="term" value="F:ATP binding"/>
    <property type="evidence" value="ECO:0007669"/>
    <property type="project" value="InterPro"/>
</dbReference>
<dbReference type="GO" id="GO:0030163">
    <property type="term" value="P:protein catabolic process"/>
    <property type="evidence" value="ECO:0007669"/>
    <property type="project" value="InterPro"/>
</dbReference>
<dbReference type="Pfam" id="PF13180">
    <property type="entry name" value="PDZ_2"/>
    <property type="match status" value="1"/>
</dbReference>
<dbReference type="OrthoDB" id="2356897at2"/>
<dbReference type="Gene3D" id="3.30.230.10">
    <property type="match status" value="1"/>
</dbReference>
<gene>
    <name evidence="5" type="ORF">FE784_20865</name>
</gene>
<feature type="transmembrane region" description="Helical" evidence="2">
    <location>
        <begin position="21"/>
        <end position="42"/>
    </location>
</feature>
<dbReference type="InterPro" id="IPR020568">
    <property type="entry name" value="Ribosomal_Su5_D2-typ_SF"/>
</dbReference>
<evidence type="ECO:0000256" key="1">
    <source>
        <dbReference type="PROSITE-ProRule" id="PRU01122"/>
    </source>
</evidence>
<dbReference type="EC" id="3.4.21.53" evidence="1"/>
<keyword evidence="6" id="KW-1185">Reference proteome</keyword>
<comment type="catalytic activity">
    <reaction evidence="1">
        <text>Hydrolysis of proteins in presence of ATP.</text>
        <dbReference type="EC" id="3.4.21.53"/>
    </reaction>
</comment>
<comment type="similarity">
    <text evidence="1">Belongs to the peptidase S16 family.</text>
</comment>
<dbReference type="SMART" id="SM00228">
    <property type="entry name" value="PDZ"/>
    <property type="match status" value="1"/>
</dbReference>
<dbReference type="RefSeq" id="WP_139604171.1">
    <property type="nucleotide sequence ID" value="NZ_VDCQ01000031.1"/>
</dbReference>
<comment type="caution">
    <text evidence="5">The sequence shown here is derived from an EMBL/GenBank/DDBJ whole genome shotgun (WGS) entry which is preliminary data.</text>
</comment>
<dbReference type="InterPro" id="IPR001478">
    <property type="entry name" value="PDZ"/>
</dbReference>
<dbReference type="GO" id="GO:0004176">
    <property type="term" value="F:ATP-dependent peptidase activity"/>
    <property type="evidence" value="ECO:0007669"/>
    <property type="project" value="UniProtKB-UniRule"/>
</dbReference>
<feature type="domain" description="Lon proteolytic" evidence="4">
    <location>
        <begin position="257"/>
        <end position="374"/>
    </location>
</feature>
<sequence>MIDYRQRERNKLKWTRGFLSSFLITLTIVYAFYFIPVPYYIYKPGTAEAIKPMVRVASGDEEEKGAFMLTTVTMGRSSIFSYLTAKLSPNTEIRKKEEVLRGSSEKEYSTRQEYVMLDSQSSAIQAAYKQAGITYKIDSQGVLVMQTMEGYPADGILQPGDKIVKVGSKTIVKHEDILNELKERKAGESIEVTVTRGKTEKKVAVTLQDLNVVDKEKGRTGTAAGTDTSVPRIGFGISTAELLEIAPEQGDKKVTIDAGEIGGPSAGLLFSLEIYNQLTPGDLSKGYRIAGTGTIDAKGTVCSIGGIRQKIVAADREKADIFFAPVDRKKGECSLAADVPNASDAADQAGKIGTKMKVVPVATLDDAVRYLAGLQPKT</sequence>
<reference evidence="5 6" key="1">
    <citation type="submission" date="2019-05" db="EMBL/GenBank/DDBJ databases">
        <title>We sequenced the genome of Paenibacillus hemerocallicola KCTC 33185 for further insight into its adaptation and study the phylogeny of Paenibacillus.</title>
        <authorList>
            <person name="Narsing Rao M.P."/>
        </authorList>
    </citation>
    <scope>NUCLEOTIDE SEQUENCE [LARGE SCALE GENOMIC DNA]</scope>
    <source>
        <strain evidence="5 6">KCTC 33185</strain>
    </source>
</reference>
<dbReference type="GO" id="GO:0006508">
    <property type="term" value="P:proteolysis"/>
    <property type="evidence" value="ECO:0007669"/>
    <property type="project" value="UniProtKB-KW"/>
</dbReference>
<proteinExistence type="inferred from homology"/>
<feature type="domain" description="PDZ" evidence="3">
    <location>
        <begin position="114"/>
        <end position="196"/>
    </location>
</feature>
<evidence type="ECO:0000313" key="5">
    <source>
        <dbReference type="EMBL" id="TNJ64245.1"/>
    </source>
</evidence>
<organism evidence="5 6">
    <name type="scientific">Paenibacillus hemerocallicola</name>
    <dbReference type="NCBI Taxonomy" id="1172614"/>
    <lineage>
        <taxon>Bacteria</taxon>
        <taxon>Bacillati</taxon>
        <taxon>Bacillota</taxon>
        <taxon>Bacilli</taxon>
        <taxon>Bacillales</taxon>
        <taxon>Paenibacillaceae</taxon>
        <taxon>Paenibacillus</taxon>
    </lineage>
</organism>
<evidence type="ECO:0000259" key="4">
    <source>
        <dbReference type="PROSITE" id="PS51786"/>
    </source>
</evidence>
<dbReference type="GO" id="GO:0004252">
    <property type="term" value="F:serine-type endopeptidase activity"/>
    <property type="evidence" value="ECO:0007669"/>
    <property type="project" value="UniProtKB-UniRule"/>
</dbReference>
<keyword evidence="1" id="KW-0645">Protease</keyword>
<dbReference type="PROSITE" id="PS50106">
    <property type="entry name" value="PDZ"/>
    <property type="match status" value="1"/>
</dbReference>
<dbReference type="InterPro" id="IPR014721">
    <property type="entry name" value="Ribsml_uS5_D2-typ_fold_subgr"/>
</dbReference>
<keyword evidence="1" id="KW-0378">Hydrolase</keyword>
<keyword evidence="2" id="KW-0812">Transmembrane</keyword>
<dbReference type="EMBL" id="VDCQ01000031">
    <property type="protein sequence ID" value="TNJ64245.1"/>
    <property type="molecule type" value="Genomic_DNA"/>
</dbReference>
<name>A0A5C4T626_9BACL</name>
<dbReference type="AlphaFoldDB" id="A0A5C4T626"/>
<dbReference type="SUPFAM" id="SSF54211">
    <property type="entry name" value="Ribosomal protein S5 domain 2-like"/>
    <property type="match status" value="1"/>
</dbReference>
<accession>A0A5C4T626</accession>
<keyword evidence="2" id="KW-1133">Transmembrane helix</keyword>
<keyword evidence="1" id="KW-0720">Serine protease</keyword>
<dbReference type="InterPro" id="IPR036034">
    <property type="entry name" value="PDZ_sf"/>
</dbReference>
<dbReference type="InterPro" id="IPR027065">
    <property type="entry name" value="Lon_Prtase"/>
</dbReference>
<dbReference type="Pfam" id="PF05362">
    <property type="entry name" value="Lon_C"/>
    <property type="match status" value="1"/>
</dbReference>
<evidence type="ECO:0000259" key="3">
    <source>
        <dbReference type="PROSITE" id="PS50106"/>
    </source>
</evidence>
<dbReference type="InterPro" id="IPR008269">
    <property type="entry name" value="Lon_proteolytic"/>
</dbReference>
<feature type="active site" evidence="1">
    <location>
        <position position="265"/>
    </location>
</feature>
<dbReference type="NCBIfam" id="NF041438">
    <property type="entry name" value="SepM_fam_S16"/>
    <property type="match status" value="1"/>
</dbReference>
<keyword evidence="2" id="KW-0472">Membrane</keyword>
<dbReference type="PANTHER" id="PTHR10046">
    <property type="entry name" value="ATP DEPENDENT LON PROTEASE FAMILY MEMBER"/>
    <property type="match status" value="1"/>
</dbReference>
<evidence type="ECO:0000256" key="2">
    <source>
        <dbReference type="SAM" id="Phobius"/>
    </source>
</evidence>
<protein>
    <recommendedName>
        <fullName evidence="1">endopeptidase La</fullName>
        <ecNumber evidence="1">3.4.21.53</ecNumber>
    </recommendedName>
</protein>
<dbReference type="SUPFAM" id="SSF50156">
    <property type="entry name" value="PDZ domain-like"/>
    <property type="match status" value="1"/>
</dbReference>